<evidence type="ECO:0000256" key="5">
    <source>
        <dbReference type="ARBA" id="ARBA00022833"/>
    </source>
</evidence>
<dbReference type="GO" id="GO:0000785">
    <property type="term" value="C:chromatin"/>
    <property type="evidence" value="ECO:0007669"/>
    <property type="project" value="UniProtKB-ARBA"/>
</dbReference>
<evidence type="ECO:0000256" key="4">
    <source>
        <dbReference type="ARBA" id="ARBA00022771"/>
    </source>
</evidence>
<feature type="compositionally biased region" description="Polar residues" evidence="11">
    <location>
        <begin position="24"/>
        <end position="37"/>
    </location>
</feature>
<evidence type="ECO:0000313" key="14">
    <source>
        <dbReference type="Proteomes" id="UP001176517"/>
    </source>
</evidence>
<dbReference type="PANTHER" id="PTHR10333:SF42">
    <property type="entry name" value="INHIBITOR OF GROWTH PROTEIN 5"/>
    <property type="match status" value="1"/>
</dbReference>
<dbReference type="GO" id="GO:0006355">
    <property type="term" value="P:regulation of DNA-templated transcription"/>
    <property type="evidence" value="ECO:0007669"/>
    <property type="project" value="TreeGrafter"/>
</dbReference>
<reference evidence="13" key="1">
    <citation type="journal article" date="2023" name="PhytoFront">
        <title>Draft Genome Resources of Seven Strains of Tilletia horrida, Causal Agent of Kernel Smut of Rice.</title>
        <authorList>
            <person name="Khanal S."/>
            <person name="Antony Babu S."/>
            <person name="Zhou X.G."/>
        </authorList>
    </citation>
    <scope>NUCLEOTIDE SEQUENCE</scope>
    <source>
        <strain evidence="13">TX6</strain>
    </source>
</reference>
<keyword evidence="4 9" id="KW-0863">Zinc-finger</keyword>
<feature type="binding site" evidence="8">
    <location>
        <position position="754"/>
    </location>
    <ligand>
        <name>Zn(2+)</name>
        <dbReference type="ChEBI" id="CHEBI:29105"/>
        <label>1</label>
    </ligand>
</feature>
<keyword evidence="14" id="KW-1185">Reference proteome</keyword>
<gene>
    <name evidence="13" type="ORF">OC846_005175</name>
</gene>
<dbReference type="Pfam" id="PF12998">
    <property type="entry name" value="ING"/>
    <property type="match status" value="2"/>
</dbReference>
<keyword evidence="7 10" id="KW-0539">Nucleus</keyword>
<comment type="similarity">
    <text evidence="2 10">Belongs to the ING family.</text>
</comment>
<accession>A0AAN6GNI9</accession>
<feature type="binding site" evidence="8">
    <location>
        <position position="776"/>
    </location>
    <ligand>
        <name>Zn(2+)</name>
        <dbReference type="ChEBI" id="CHEBI:29105"/>
        <label>2</label>
    </ligand>
</feature>
<dbReference type="CDD" id="cd15505">
    <property type="entry name" value="PHD_ING"/>
    <property type="match status" value="1"/>
</dbReference>
<dbReference type="InterPro" id="IPR011011">
    <property type="entry name" value="Znf_FYVE_PHD"/>
</dbReference>
<feature type="compositionally biased region" description="Polar residues" evidence="11">
    <location>
        <begin position="400"/>
        <end position="409"/>
    </location>
</feature>
<feature type="binding site" evidence="8">
    <location>
        <position position="729"/>
    </location>
    <ligand>
        <name>Zn(2+)</name>
        <dbReference type="ChEBI" id="CHEBI:29105"/>
        <label>1</label>
    </ligand>
</feature>
<evidence type="ECO:0000256" key="3">
    <source>
        <dbReference type="ARBA" id="ARBA00022723"/>
    </source>
</evidence>
<proteinExistence type="inferred from homology"/>
<dbReference type="InterPro" id="IPR013083">
    <property type="entry name" value="Znf_RING/FYVE/PHD"/>
</dbReference>
<feature type="compositionally biased region" description="Low complexity" evidence="11">
    <location>
        <begin position="802"/>
        <end position="813"/>
    </location>
</feature>
<comment type="function">
    <text evidence="10">Component of an histone acetyltransferase complex.</text>
</comment>
<dbReference type="GO" id="GO:0005634">
    <property type="term" value="C:nucleus"/>
    <property type="evidence" value="ECO:0007669"/>
    <property type="project" value="UniProtKB-SubCell"/>
</dbReference>
<evidence type="ECO:0000313" key="13">
    <source>
        <dbReference type="EMBL" id="KAK0546668.1"/>
    </source>
</evidence>
<dbReference type="PROSITE" id="PS01359">
    <property type="entry name" value="ZF_PHD_1"/>
    <property type="match status" value="1"/>
</dbReference>
<feature type="compositionally biased region" description="Gly residues" evidence="11">
    <location>
        <begin position="579"/>
        <end position="588"/>
    </location>
</feature>
<dbReference type="SMART" id="SM01408">
    <property type="entry name" value="ING"/>
    <property type="match status" value="1"/>
</dbReference>
<feature type="compositionally biased region" description="Basic and acidic residues" evidence="11">
    <location>
        <begin position="252"/>
        <end position="266"/>
    </location>
</feature>
<dbReference type="Gene3D" id="3.30.40.10">
    <property type="entry name" value="Zinc/RING finger domain, C3HC4 (zinc finger)"/>
    <property type="match status" value="1"/>
</dbReference>
<dbReference type="Gene3D" id="6.10.140.1740">
    <property type="match status" value="2"/>
</dbReference>
<dbReference type="AlphaFoldDB" id="A0AAN6GNI9"/>
<comment type="domain">
    <text evidence="10">The PHD-type zinc finger mediates the binding to H3K4me3.</text>
</comment>
<dbReference type="SMART" id="SM00249">
    <property type="entry name" value="PHD"/>
    <property type="match status" value="1"/>
</dbReference>
<feature type="compositionally biased region" description="Low complexity" evidence="11">
    <location>
        <begin position="188"/>
        <end position="219"/>
    </location>
</feature>
<feature type="region of interest" description="Disordered" evidence="11">
    <location>
        <begin position="574"/>
        <end position="700"/>
    </location>
</feature>
<evidence type="ECO:0000256" key="1">
    <source>
        <dbReference type="ARBA" id="ARBA00004123"/>
    </source>
</evidence>
<organism evidence="13 14">
    <name type="scientific">Tilletia horrida</name>
    <dbReference type="NCBI Taxonomy" id="155126"/>
    <lineage>
        <taxon>Eukaryota</taxon>
        <taxon>Fungi</taxon>
        <taxon>Dikarya</taxon>
        <taxon>Basidiomycota</taxon>
        <taxon>Ustilaginomycotina</taxon>
        <taxon>Exobasidiomycetes</taxon>
        <taxon>Tilletiales</taxon>
        <taxon>Tilletiaceae</taxon>
        <taxon>Tilletia</taxon>
    </lineage>
</organism>
<feature type="binding site" evidence="8">
    <location>
        <position position="740"/>
    </location>
    <ligand>
        <name>Zn(2+)</name>
        <dbReference type="ChEBI" id="CHEBI:29105"/>
        <label>2</label>
    </ligand>
</feature>
<comment type="subcellular location">
    <subcellularLocation>
        <location evidence="1 10">Nucleus</location>
    </subcellularLocation>
</comment>
<dbReference type="InterPro" id="IPR019787">
    <property type="entry name" value="Znf_PHD-finger"/>
</dbReference>
<feature type="compositionally biased region" description="Polar residues" evidence="11">
    <location>
        <begin position="377"/>
        <end position="393"/>
    </location>
</feature>
<dbReference type="PANTHER" id="PTHR10333">
    <property type="entry name" value="INHIBITOR OF GROWTH PROTEIN"/>
    <property type="match status" value="1"/>
</dbReference>
<dbReference type="InterPro" id="IPR024610">
    <property type="entry name" value="ING_N_histone-binding"/>
</dbReference>
<comment type="subunit">
    <text evidence="10">Component of an histone acetyltransferase complex. Interacts with H3K4me3 and to a lesser extent with H3K4me2.</text>
</comment>
<feature type="binding site" evidence="8">
    <location>
        <position position="751"/>
    </location>
    <ligand>
        <name>Zn(2+)</name>
        <dbReference type="ChEBI" id="CHEBI:29105"/>
        <label>1</label>
    </ligand>
</feature>
<feature type="region of interest" description="Disordered" evidence="11">
    <location>
        <begin position="785"/>
        <end position="813"/>
    </location>
</feature>
<feature type="compositionally biased region" description="Basic residues" evidence="11">
    <location>
        <begin position="100"/>
        <end position="109"/>
    </location>
</feature>
<dbReference type="GO" id="GO:0008270">
    <property type="term" value="F:zinc ion binding"/>
    <property type="evidence" value="ECO:0007669"/>
    <property type="project" value="UniProtKB-KW"/>
</dbReference>
<comment type="caution">
    <text evidence="13">The sequence shown here is derived from an EMBL/GenBank/DDBJ whole genome shotgun (WGS) entry which is preliminary data.</text>
</comment>
<dbReference type="Proteomes" id="UP001176517">
    <property type="component" value="Unassembled WGS sequence"/>
</dbReference>
<evidence type="ECO:0000256" key="8">
    <source>
        <dbReference type="PIRSR" id="PIRSR628651-51"/>
    </source>
</evidence>
<feature type="region of interest" description="Disordered" evidence="11">
    <location>
        <begin position="1"/>
        <end position="165"/>
    </location>
</feature>
<dbReference type="InterPro" id="IPR019786">
    <property type="entry name" value="Zinc_finger_PHD-type_CS"/>
</dbReference>
<feature type="compositionally biased region" description="Low complexity" evidence="11">
    <location>
        <begin position="57"/>
        <end position="80"/>
    </location>
</feature>
<evidence type="ECO:0000256" key="7">
    <source>
        <dbReference type="ARBA" id="ARBA00023242"/>
    </source>
</evidence>
<dbReference type="InterPro" id="IPR001965">
    <property type="entry name" value="Znf_PHD"/>
</dbReference>
<feature type="compositionally biased region" description="Polar residues" evidence="11">
    <location>
        <begin position="599"/>
        <end position="661"/>
    </location>
</feature>
<protein>
    <recommendedName>
        <fullName evidence="10">Chromatin modification-related protein</fullName>
    </recommendedName>
</protein>
<feature type="region of interest" description="Disordered" evidence="11">
    <location>
        <begin position="370"/>
        <end position="479"/>
    </location>
</feature>
<evidence type="ECO:0000256" key="6">
    <source>
        <dbReference type="ARBA" id="ARBA00022853"/>
    </source>
</evidence>
<dbReference type="SUPFAM" id="SSF57903">
    <property type="entry name" value="FYVE/PHD zinc finger"/>
    <property type="match status" value="1"/>
</dbReference>
<feature type="compositionally biased region" description="Polar residues" evidence="11">
    <location>
        <begin position="440"/>
        <end position="450"/>
    </location>
</feature>
<feature type="binding site" evidence="8">
    <location>
        <position position="727"/>
    </location>
    <ligand>
        <name>Zn(2+)</name>
        <dbReference type="ChEBI" id="CHEBI:29105"/>
        <label>1</label>
    </ligand>
</feature>
<feature type="region of interest" description="Disordered" evidence="11">
    <location>
        <begin position="184"/>
        <end position="288"/>
    </location>
</feature>
<dbReference type="GO" id="GO:0006325">
    <property type="term" value="P:chromatin organization"/>
    <property type="evidence" value="ECO:0007669"/>
    <property type="project" value="UniProtKB-KW"/>
</dbReference>
<keyword evidence="6 10" id="KW-0156">Chromatin regulator</keyword>
<evidence type="ECO:0000256" key="10">
    <source>
        <dbReference type="RuleBase" id="RU361213"/>
    </source>
</evidence>
<name>A0AAN6GNI9_9BASI</name>
<evidence type="ECO:0000256" key="11">
    <source>
        <dbReference type="SAM" id="MobiDB-lite"/>
    </source>
</evidence>
<evidence type="ECO:0000256" key="9">
    <source>
        <dbReference type="PROSITE-ProRule" id="PRU00146"/>
    </source>
</evidence>
<feature type="binding site" evidence="8">
    <location>
        <position position="745"/>
    </location>
    <ligand>
        <name>Zn(2+)</name>
        <dbReference type="ChEBI" id="CHEBI:29105"/>
        <label>2</label>
    </ligand>
</feature>
<keyword evidence="5 8" id="KW-0862">Zinc</keyword>
<keyword evidence="3 8" id="KW-0479">Metal-binding</keyword>
<feature type="compositionally biased region" description="Low complexity" evidence="11">
    <location>
        <begin position="451"/>
        <end position="473"/>
    </location>
</feature>
<dbReference type="InterPro" id="IPR028651">
    <property type="entry name" value="ING_fam"/>
</dbReference>
<feature type="binding site" evidence="8">
    <location>
        <position position="779"/>
    </location>
    <ligand>
        <name>Zn(2+)</name>
        <dbReference type="ChEBI" id="CHEBI:29105"/>
        <label>2</label>
    </ligand>
</feature>
<feature type="domain" description="PHD-type" evidence="12">
    <location>
        <begin position="724"/>
        <end position="782"/>
    </location>
</feature>
<dbReference type="PROSITE" id="PS50016">
    <property type="entry name" value="ZF_PHD_2"/>
    <property type="match status" value="1"/>
</dbReference>
<dbReference type="EMBL" id="JAPDMZ010000185">
    <property type="protein sequence ID" value="KAK0546668.1"/>
    <property type="molecule type" value="Genomic_DNA"/>
</dbReference>
<evidence type="ECO:0000256" key="2">
    <source>
        <dbReference type="ARBA" id="ARBA00010210"/>
    </source>
</evidence>
<sequence>MSRTRGGRGGSADAGSPNFGLGISMNSPTASTPTNRSPLRRRRSQTDSDYAETPSVSRATSTSRAGSAAGAAAASRSAASPTRNAGSASDAGLAPEPPAKRTRGRPRKNPRPEDEPAGPFSTHDPIKHGAASTSSTTITPSAMISAHAQNSAQTTAQSSSHYSPYDLSSNIIIDEERPIRFNNGKVTASRNARASAAAEVNRRAMAAREAAAAAALAAEAEAKVDDEASFSGALASERPNKATKGGRKRKANKSEARDKGEDRDSSQDEDDAAGAAAEGAQGDGAGPDEVLDEAAQQEREEMFARWHEEYYEIVEQLPLELTRCFTLMRETEGKVQARIERTRKAAQTYYAARKGIQSWTDHYVAKARRKNIHVGQNAPTTANSSPVLSSTNIAEDRSLTSESQISVLQASPGRSAKGKDKARPDVNAPEGKTDVAGEDQTPSIPSDETVTTPSNANGSTTSTSTNNTPSLSSQPFPGAAVTVAGQTGTRTTLPMPMGLTQRLSLLNTIAKSTNEAKKASEEKIELARTACELIDRLIVRLDSDLARHEVGLALGLRKGTEESRGARETLGALTLAQNGGAGEAGPAGGTSATGMTSDAPDSSNVESRQQSLPLSKNGSESGSRANGGKTSDSKGASSGSATQKTATSEEAAPTSSRGTQGNRRRRGSSKPSLMKGSSGASKDGNLAVSKPSAASGSRANSKGASSAAAAAAEQEAEAAKEENVRFCYCDDFSQGEMISCDNETCPREWFHFECVGMPPGLPAQKEAKGEEFTWYCLLCKPNYKGPGHKVPPNAKFKPPPASSRRSGGSSLRS</sequence>
<evidence type="ECO:0000259" key="12">
    <source>
        <dbReference type="PROSITE" id="PS50016"/>
    </source>
</evidence>
<feature type="compositionally biased region" description="Low complexity" evidence="11">
    <location>
        <begin position="130"/>
        <end position="165"/>
    </location>
</feature>